<keyword evidence="3" id="KW-1185">Reference proteome</keyword>
<reference evidence="3" key="1">
    <citation type="submission" date="2017-02" db="EMBL/GenBank/DDBJ databases">
        <authorList>
            <person name="Varghese N."/>
            <person name="Submissions S."/>
        </authorList>
    </citation>
    <scope>NUCLEOTIDE SEQUENCE [LARGE SCALE GENOMIC DNA]</scope>
    <source>
        <strain evidence="3">UM2</strain>
    </source>
</reference>
<dbReference type="RefSeq" id="WP_079647980.1">
    <property type="nucleotide sequence ID" value="NZ_FUYM01000004.1"/>
</dbReference>
<name>A0A1T5CGV7_9SPHN</name>
<dbReference type="EMBL" id="FUYM01000004">
    <property type="protein sequence ID" value="SKB58725.1"/>
    <property type="molecule type" value="Genomic_DNA"/>
</dbReference>
<evidence type="ECO:0000313" key="2">
    <source>
        <dbReference type="EMBL" id="SKB58725.1"/>
    </source>
</evidence>
<feature type="region of interest" description="Disordered" evidence="1">
    <location>
        <begin position="198"/>
        <end position="246"/>
    </location>
</feature>
<protein>
    <submittedName>
        <fullName evidence="2">Uncharacterized protein</fullName>
    </submittedName>
</protein>
<proteinExistence type="predicted"/>
<dbReference type="AlphaFoldDB" id="A0A1T5CGV7"/>
<gene>
    <name evidence="2" type="ORF">SAMN06295920_10457</name>
</gene>
<dbReference type="Proteomes" id="UP000189818">
    <property type="component" value="Unassembled WGS sequence"/>
</dbReference>
<dbReference type="STRING" id="439228.SAMN06295920_10457"/>
<feature type="region of interest" description="Disordered" evidence="1">
    <location>
        <begin position="68"/>
        <end position="96"/>
    </location>
</feature>
<feature type="compositionally biased region" description="Basic and acidic residues" evidence="1">
    <location>
        <begin position="68"/>
        <end position="78"/>
    </location>
</feature>
<organism evidence="2 3">
    <name type="scientific">Rhizorhabdus histidinilytica</name>
    <dbReference type="NCBI Taxonomy" id="439228"/>
    <lineage>
        <taxon>Bacteria</taxon>
        <taxon>Pseudomonadati</taxon>
        <taxon>Pseudomonadota</taxon>
        <taxon>Alphaproteobacteria</taxon>
        <taxon>Sphingomonadales</taxon>
        <taxon>Sphingomonadaceae</taxon>
        <taxon>Rhizorhabdus</taxon>
    </lineage>
</organism>
<evidence type="ECO:0000256" key="1">
    <source>
        <dbReference type="SAM" id="MobiDB-lite"/>
    </source>
</evidence>
<feature type="compositionally biased region" description="Low complexity" evidence="1">
    <location>
        <begin position="198"/>
        <end position="209"/>
    </location>
</feature>
<sequence>MGIEELFGGNQDNAEIPAEPAPTVEPEPVIEAPVDAAIEQPPVVAEPEPQPHMVPLNVLHEVRDELKETKRRLQEMEQQRQAAPIDSPDPYDDPHGFAAHQNAQVQQALINQRFQTSDLIARQQHGAETVEAAAAWATERAQRDPGFAQSYMQQPHPIDWIVQQHKRDGLLNEIGDNVDDWFTREAAKRGYAPAAPIAPALPVAQQQPAPVQPTPPRSLASAPSKGGTIKDVPTGPMASLGAVFQG</sequence>
<feature type="region of interest" description="Disordered" evidence="1">
    <location>
        <begin position="1"/>
        <end position="25"/>
    </location>
</feature>
<accession>A0A1T5CGV7</accession>
<evidence type="ECO:0000313" key="3">
    <source>
        <dbReference type="Proteomes" id="UP000189818"/>
    </source>
</evidence>